<gene>
    <name evidence="2" type="ORF">IPV69_05500</name>
</gene>
<dbReference type="RefSeq" id="WP_206293917.1">
    <property type="nucleotide sequence ID" value="NZ_CP063458.1"/>
</dbReference>
<feature type="domain" description="Nitroreductase" evidence="1">
    <location>
        <begin position="15"/>
        <end position="215"/>
    </location>
</feature>
<keyword evidence="3" id="KW-1185">Reference proteome</keyword>
<dbReference type="AlphaFoldDB" id="A0A7M2WZL7"/>
<dbReference type="Proteomes" id="UP000593765">
    <property type="component" value="Chromosome"/>
</dbReference>
<dbReference type="EMBL" id="CP063458">
    <property type="protein sequence ID" value="QOV90814.1"/>
    <property type="molecule type" value="Genomic_DNA"/>
</dbReference>
<reference evidence="2 3" key="1">
    <citation type="submission" date="2020-10" db="EMBL/GenBank/DDBJ databases">
        <title>Wide distribution of Phycisphaera-like planctomycetes from WD2101 soil group in peatlands and genome analysis of the first cultivated representative.</title>
        <authorList>
            <person name="Dedysh S.N."/>
            <person name="Beletsky A.V."/>
            <person name="Ivanova A."/>
            <person name="Kulichevskaya I.S."/>
            <person name="Suzina N.E."/>
            <person name="Philippov D.A."/>
            <person name="Rakitin A.L."/>
            <person name="Mardanov A.V."/>
            <person name="Ravin N.V."/>
        </authorList>
    </citation>
    <scope>NUCLEOTIDE SEQUENCE [LARGE SCALE GENOMIC DNA]</scope>
    <source>
        <strain evidence="2 3">M1803</strain>
    </source>
</reference>
<dbReference type="InterPro" id="IPR000415">
    <property type="entry name" value="Nitroreductase-like"/>
</dbReference>
<dbReference type="Pfam" id="PF00881">
    <property type="entry name" value="Nitroreductase"/>
    <property type="match status" value="1"/>
</dbReference>
<dbReference type="Gene3D" id="3.40.109.10">
    <property type="entry name" value="NADH Oxidase"/>
    <property type="match status" value="1"/>
</dbReference>
<dbReference type="InterPro" id="IPR050461">
    <property type="entry name" value="Nitroreductase_HadB/RutE"/>
</dbReference>
<dbReference type="GO" id="GO:0016491">
    <property type="term" value="F:oxidoreductase activity"/>
    <property type="evidence" value="ECO:0007669"/>
    <property type="project" value="InterPro"/>
</dbReference>
<organism evidence="2 3">
    <name type="scientific">Humisphaera borealis</name>
    <dbReference type="NCBI Taxonomy" id="2807512"/>
    <lineage>
        <taxon>Bacteria</taxon>
        <taxon>Pseudomonadati</taxon>
        <taxon>Planctomycetota</taxon>
        <taxon>Phycisphaerae</taxon>
        <taxon>Tepidisphaerales</taxon>
        <taxon>Tepidisphaeraceae</taxon>
        <taxon>Humisphaera</taxon>
    </lineage>
</organism>
<evidence type="ECO:0000313" key="3">
    <source>
        <dbReference type="Proteomes" id="UP000593765"/>
    </source>
</evidence>
<evidence type="ECO:0000259" key="1">
    <source>
        <dbReference type="Pfam" id="PF00881"/>
    </source>
</evidence>
<accession>A0A7M2WZL7</accession>
<sequence length="237" mass="26525">MISPTSLDQFETLAKSRRATRQFRPDPVDSALLMRVIEIAHWAPSGYNLQPTHFTLVTEGARRKQLSVACMGQHSVADAPAVVVISGDRRVVENHFDAMLESERNAGSLKPAYEALLRKYVPLGFRRGPVGLNLLWKATLLPIVRLFRPIPEMPAVHMRFWLAKQTSLAAMNLMLAAEAAGLATLPMEGFDEARVRRVLGMPRSQVVTMVIAVGYPTDDPRSKTRLPVHTVLHQERW</sequence>
<evidence type="ECO:0000313" key="2">
    <source>
        <dbReference type="EMBL" id="QOV90814.1"/>
    </source>
</evidence>
<proteinExistence type="predicted"/>
<dbReference type="SUPFAM" id="SSF55469">
    <property type="entry name" value="FMN-dependent nitroreductase-like"/>
    <property type="match status" value="1"/>
</dbReference>
<protein>
    <submittedName>
        <fullName evidence="2">Nitroreductase family protein</fullName>
    </submittedName>
</protein>
<dbReference type="InterPro" id="IPR029479">
    <property type="entry name" value="Nitroreductase"/>
</dbReference>
<dbReference type="PANTHER" id="PTHR43543">
    <property type="entry name" value="MALONIC SEMIALDEHYDE REDUCTASE RUTE-RELATED"/>
    <property type="match status" value="1"/>
</dbReference>
<dbReference type="KEGG" id="hbs:IPV69_05500"/>
<name>A0A7M2WZL7_9BACT</name>
<dbReference type="PANTHER" id="PTHR43543:SF1">
    <property type="entry name" value="MALONIC SEMIALDEHYDE REDUCTASE RUTE-RELATED"/>
    <property type="match status" value="1"/>
</dbReference>